<organism evidence="11 12">
    <name type="scientific">Clavelina lepadiformis</name>
    <name type="common">Light-bulb sea squirt</name>
    <name type="synonym">Ascidia lepadiformis</name>
    <dbReference type="NCBI Taxonomy" id="159417"/>
    <lineage>
        <taxon>Eukaryota</taxon>
        <taxon>Metazoa</taxon>
        <taxon>Chordata</taxon>
        <taxon>Tunicata</taxon>
        <taxon>Ascidiacea</taxon>
        <taxon>Aplousobranchia</taxon>
        <taxon>Clavelinidae</taxon>
        <taxon>Clavelina</taxon>
    </lineage>
</organism>
<feature type="transmembrane region" description="Helical" evidence="10">
    <location>
        <begin position="32"/>
        <end position="56"/>
    </location>
</feature>
<evidence type="ECO:0000256" key="1">
    <source>
        <dbReference type="ARBA" id="ARBA00004651"/>
    </source>
</evidence>
<reference evidence="11 12" key="1">
    <citation type="submission" date="2024-02" db="EMBL/GenBank/DDBJ databases">
        <authorList>
            <person name="Daric V."/>
            <person name="Darras S."/>
        </authorList>
    </citation>
    <scope>NUCLEOTIDE SEQUENCE [LARGE SCALE GENOMIC DNA]</scope>
</reference>
<dbReference type="InterPro" id="IPR034294">
    <property type="entry name" value="Aquaporin_transptr"/>
</dbReference>
<keyword evidence="12" id="KW-1185">Reference proteome</keyword>
<evidence type="ECO:0000313" key="12">
    <source>
        <dbReference type="Proteomes" id="UP001642483"/>
    </source>
</evidence>
<dbReference type="InterPro" id="IPR000425">
    <property type="entry name" value="MIP"/>
</dbReference>
<keyword evidence="4" id="KW-1003">Cell membrane</keyword>
<evidence type="ECO:0000256" key="7">
    <source>
        <dbReference type="ARBA" id="ARBA00023136"/>
    </source>
</evidence>
<evidence type="ECO:0000256" key="10">
    <source>
        <dbReference type="SAM" id="Phobius"/>
    </source>
</evidence>
<keyword evidence="3 8" id="KW-0813">Transport</keyword>
<evidence type="ECO:0000256" key="8">
    <source>
        <dbReference type="RuleBase" id="RU000477"/>
    </source>
</evidence>
<feature type="region of interest" description="Disordered" evidence="9">
    <location>
        <begin position="377"/>
        <end position="440"/>
    </location>
</feature>
<evidence type="ECO:0000256" key="5">
    <source>
        <dbReference type="ARBA" id="ARBA00022692"/>
    </source>
</evidence>
<dbReference type="EMBL" id="CAWYQH010000097">
    <property type="protein sequence ID" value="CAK8683235.1"/>
    <property type="molecule type" value="Genomic_DNA"/>
</dbReference>
<dbReference type="PANTHER" id="PTHR19139">
    <property type="entry name" value="AQUAPORIN TRANSPORTER"/>
    <property type="match status" value="1"/>
</dbReference>
<comment type="similarity">
    <text evidence="2 8">Belongs to the MIP/aquaporin (TC 1.A.8) family.</text>
</comment>
<evidence type="ECO:0000256" key="6">
    <source>
        <dbReference type="ARBA" id="ARBA00022989"/>
    </source>
</evidence>
<keyword evidence="5 8" id="KW-0812">Transmembrane</keyword>
<sequence>MPSLHKEISKKGLGGKTMLLKNIKRQMQDVDLWRAAAAEFLATFIFMFIVCITHMIPDMTSNSYSTKRSSERTTISAGGDPLQTSVGIALIYATLIQCFEHISGGHMNPAISVAMVIAGHITMLKAFLYSIAQLTGAFSAAALCYGMMPERSEQLRAVAQLHEDITPLQGFGLEILQTTLVTVTWLATYATSKTQLGSSALPVGMAYLANSLWAGRLTGSSMNPARSLPPALLSKYWKNLWVYVAGPLAGCIVGAVLYTQVFITSPKTERTRKLTESGRSAEGESVQSDQDATEMIPLNQLNQHRISSASQQPIRVSITNRQNSFASTTVGSQPDQNQQCVSQNHQQMPAPLLYLQQQVHSTSTPAVQNVLQYSTPRPVQHHPTLPATERNPNANTKPRLVRYHSSSGDGMVLSRNFSKPASRPHTACGPLVGPSSRTNEKTDTIMRSRSHAATPASNFRTLSLSEPFSHSSDALINNSVL</sequence>
<dbReference type="InterPro" id="IPR023271">
    <property type="entry name" value="Aquaporin-like"/>
</dbReference>
<dbReference type="SUPFAM" id="SSF81338">
    <property type="entry name" value="Aquaporin-like"/>
    <property type="match status" value="1"/>
</dbReference>
<keyword evidence="7 10" id="KW-0472">Membrane</keyword>
<evidence type="ECO:0000256" key="4">
    <source>
        <dbReference type="ARBA" id="ARBA00022475"/>
    </source>
</evidence>
<dbReference type="InterPro" id="IPR022357">
    <property type="entry name" value="MIP_CS"/>
</dbReference>
<comment type="subcellular location">
    <subcellularLocation>
        <location evidence="1">Cell membrane</location>
        <topology evidence="1">Multi-pass membrane protein</topology>
    </subcellularLocation>
</comment>
<dbReference type="Proteomes" id="UP001642483">
    <property type="component" value="Unassembled WGS sequence"/>
</dbReference>
<dbReference type="PRINTS" id="PR00783">
    <property type="entry name" value="MINTRINSICP"/>
</dbReference>
<accession>A0ABP0FZ59</accession>
<evidence type="ECO:0000256" key="3">
    <source>
        <dbReference type="ARBA" id="ARBA00022448"/>
    </source>
</evidence>
<feature type="region of interest" description="Disordered" evidence="9">
    <location>
        <begin position="269"/>
        <end position="290"/>
    </location>
</feature>
<evidence type="ECO:0008006" key="13">
    <source>
        <dbReference type="Google" id="ProtNLM"/>
    </source>
</evidence>
<evidence type="ECO:0000256" key="9">
    <source>
        <dbReference type="SAM" id="MobiDB-lite"/>
    </source>
</evidence>
<feature type="transmembrane region" description="Helical" evidence="10">
    <location>
        <begin position="240"/>
        <end position="263"/>
    </location>
</feature>
<proteinExistence type="inferred from homology"/>
<comment type="caution">
    <text evidence="11">The sequence shown here is derived from an EMBL/GenBank/DDBJ whole genome shotgun (WGS) entry which is preliminary data.</text>
</comment>
<protein>
    <recommendedName>
        <fullName evidence="13">Aquaporin</fullName>
    </recommendedName>
</protein>
<dbReference type="Gene3D" id="1.20.1080.10">
    <property type="entry name" value="Glycerol uptake facilitator protein"/>
    <property type="match status" value="1"/>
</dbReference>
<dbReference type="PANTHER" id="PTHR19139:SF199">
    <property type="entry name" value="MIP17260P"/>
    <property type="match status" value="1"/>
</dbReference>
<dbReference type="Pfam" id="PF00230">
    <property type="entry name" value="MIP"/>
    <property type="match status" value="1"/>
</dbReference>
<dbReference type="PROSITE" id="PS00221">
    <property type="entry name" value="MIP"/>
    <property type="match status" value="1"/>
</dbReference>
<keyword evidence="6 10" id="KW-1133">Transmembrane helix</keyword>
<feature type="compositionally biased region" description="Basic and acidic residues" evidence="9">
    <location>
        <begin position="269"/>
        <end position="282"/>
    </location>
</feature>
<evidence type="ECO:0000313" key="11">
    <source>
        <dbReference type="EMBL" id="CAK8683235.1"/>
    </source>
</evidence>
<evidence type="ECO:0000256" key="2">
    <source>
        <dbReference type="ARBA" id="ARBA00006175"/>
    </source>
</evidence>
<name>A0ABP0FZ59_CLALP</name>
<gene>
    <name evidence="11" type="ORF">CVLEPA_LOCUS14329</name>
</gene>